<dbReference type="Proteomes" id="UP000659388">
    <property type="component" value="Unassembled WGS sequence"/>
</dbReference>
<sequence length="198" mass="23040">MNKNFMITISAIGIVAISCFWIVKNLNINPYHEVGEPIDSLNQVTVFYNGGVNHVLERNLTEDGYNLGLKYQCVEFVKRYYYEHLNHKMPDSYGHAKDFFNEKIKDGALNPARYLTQFTNPSSSRPQMNDLIIFKGHWLNRYGHVAIISKVAEDHIEIIQQNPGPFQPSREIIELKVIDKENWEVQDKKVIGWLRKTD</sequence>
<accession>A0A937F787</accession>
<comment type="caution">
    <text evidence="3">The sequence shown here is derived from an EMBL/GenBank/DDBJ whole genome shotgun (WGS) entry which is preliminary data.</text>
</comment>
<keyword evidence="1" id="KW-1133">Transmembrane helix</keyword>
<evidence type="ECO:0000256" key="1">
    <source>
        <dbReference type="SAM" id="Phobius"/>
    </source>
</evidence>
<evidence type="ECO:0000259" key="2">
    <source>
        <dbReference type="PROSITE" id="PS50911"/>
    </source>
</evidence>
<dbReference type="PANTHER" id="PTHR30094:SF0">
    <property type="entry name" value="BIFUNCTIONAL GLUTATHIONYLSPERMIDINE SYNTHETASE_AMIDASE-RELATED"/>
    <property type="match status" value="1"/>
</dbReference>
<organism evidence="3 4">
    <name type="scientific">Fulvivirga sediminis</name>
    <dbReference type="NCBI Taxonomy" id="2803949"/>
    <lineage>
        <taxon>Bacteria</taxon>
        <taxon>Pseudomonadati</taxon>
        <taxon>Bacteroidota</taxon>
        <taxon>Cytophagia</taxon>
        <taxon>Cytophagales</taxon>
        <taxon>Fulvivirgaceae</taxon>
        <taxon>Fulvivirga</taxon>
    </lineage>
</organism>
<dbReference type="PROSITE" id="PS51257">
    <property type="entry name" value="PROKAR_LIPOPROTEIN"/>
    <property type="match status" value="1"/>
</dbReference>
<feature type="transmembrane region" description="Helical" evidence="1">
    <location>
        <begin position="6"/>
        <end position="23"/>
    </location>
</feature>
<dbReference type="SUPFAM" id="SSF54001">
    <property type="entry name" value="Cysteine proteinases"/>
    <property type="match status" value="1"/>
</dbReference>
<reference evidence="3" key="1">
    <citation type="submission" date="2021-01" db="EMBL/GenBank/DDBJ databases">
        <title>Fulvivirga kasyanovii gen. nov., sp nov., a novel member of the phylum Bacteroidetes isolated from seawater in a mussel farm.</title>
        <authorList>
            <person name="Zhao L.-H."/>
            <person name="Wang Z.-J."/>
        </authorList>
    </citation>
    <scope>NUCLEOTIDE SEQUENCE</scope>
    <source>
        <strain evidence="3">2943</strain>
    </source>
</reference>
<keyword evidence="4" id="KW-1185">Reference proteome</keyword>
<dbReference type="AlphaFoldDB" id="A0A937F787"/>
<keyword evidence="1" id="KW-0812">Transmembrane</keyword>
<feature type="domain" description="Peptidase C51" evidence="2">
    <location>
        <begin position="48"/>
        <end position="195"/>
    </location>
</feature>
<dbReference type="InterPro" id="IPR038765">
    <property type="entry name" value="Papain-like_cys_pep_sf"/>
</dbReference>
<dbReference type="PANTHER" id="PTHR30094">
    <property type="entry name" value="BIFUNCTIONAL GLUTATHIONYLSPERMIDINE SYNTHETASE/AMIDASE-RELATED"/>
    <property type="match status" value="1"/>
</dbReference>
<gene>
    <name evidence="3" type="ORF">JL102_05360</name>
</gene>
<evidence type="ECO:0000313" key="3">
    <source>
        <dbReference type="EMBL" id="MBL3655549.1"/>
    </source>
</evidence>
<dbReference type="EMBL" id="JAESIY010000002">
    <property type="protein sequence ID" value="MBL3655549.1"/>
    <property type="molecule type" value="Genomic_DNA"/>
</dbReference>
<keyword evidence="1" id="KW-0472">Membrane</keyword>
<name>A0A937F787_9BACT</name>
<evidence type="ECO:0000313" key="4">
    <source>
        <dbReference type="Proteomes" id="UP000659388"/>
    </source>
</evidence>
<protein>
    <submittedName>
        <fullName evidence="3">CHAP domain-containing protein</fullName>
    </submittedName>
</protein>
<dbReference type="Pfam" id="PF05257">
    <property type="entry name" value="CHAP"/>
    <property type="match status" value="1"/>
</dbReference>
<dbReference type="Gene3D" id="3.90.1720.10">
    <property type="entry name" value="endopeptidase domain like (from Nostoc punctiforme)"/>
    <property type="match status" value="1"/>
</dbReference>
<dbReference type="PROSITE" id="PS50911">
    <property type="entry name" value="CHAP"/>
    <property type="match status" value="1"/>
</dbReference>
<dbReference type="RefSeq" id="WP_202243214.1">
    <property type="nucleotide sequence ID" value="NZ_JAESIY010000002.1"/>
</dbReference>
<proteinExistence type="predicted"/>
<dbReference type="InterPro" id="IPR051705">
    <property type="entry name" value="Gsp_Synthetase/Amidase"/>
</dbReference>
<dbReference type="InterPro" id="IPR007921">
    <property type="entry name" value="CHAP_dom"/>
</dbReference>
<dbReference type="GO" id="GO:0016874">
    <property type="term" value="F:ligase activity"/>
    <property type="evidence" value="ECO:0007669"/>
    <property type="project" value="TreeGrafter"/>
</dbReference>